<dbReference type="KEGG" id="mind:mvi_62120"/>
<organism evidence="1 2">
    <name type="scientific">Methylobacterium indicum</name>
    <dbReference type="NCBI Taxonomy" id="1775910"/>
    <lineage>
        <taxon>Bacteria</taxon>
        <taxon>Pseudomonadati</taxon>
        <taxon>Pseudomonadota</taxon>
        <taxon>Alphaproteobacteria</taxon>
        <taxon>Hyphomicrobiales</taxon>
        <taxon>Methylobacteriaceae</taxon>
        <taxon>Methylobacterium</taxon>
    </lineage>
</organism>
<proteinExistence type="predicted"/>
<reference evidence="1" key="1">
    <citation type="submission" date="2020-11" db="EMBL/GenBank/DDBJ databases">
        <title>Complete genome sequence of a novel pathogenic Methylobacterium strain isolated from rice in Vietnam.</title>
        <authorList>
            <person name="Lai K."/>
            <person name="Okazaki S."/>
            <person name="Higashi K."/>
            <person name="Mori H."/>
            <person name="Toyoda A."/>
            <person name="Kurokawa K."/>
        </authorList>
    </citation>
    <scope>NUCLEOTIDE SEQUENCE</scope>
    <source>
        <strain evidence="1">VL1</strain>
        <plasmid evidence="1">pVL1_2</plasmid>
    </source>
</reference>
<accession>A0A8H9CAF5</accession>
<name>A0A8H9CAF5_9HYPH</name>
<protein>
    <submittedName>
        <fullName evidence="1">Uncharacterized protein</fullName>
    </submittedName>
</protein>
<sequence length="106" mass="12403">MSTIQRFIERVRHRRLLRDLEACNRLNPFSRTAYRIEIIGQYAMEDVGTHAFDGIPGVHHLGGQFPDHREAVWARIDELMAMAKRHDLLSEGAARVPLRYKSEYDR</sequence>
<evidence type="ECO:0000313" key="1">
    <source>
        <dbReference type="EMBL" id="BCM87751.1"/>
    </source>
</evidence>
<geneLocation type="plasmid" evidence="1 2">
    <name>pVL1_2</name>
</geneLocation>
<dbReference type="Proteomes" id="UP000663508">
    <property type="component" value="Plasmid pVL1_2"/>
</dbReference>
<keyword evidence="1" id="KW-0614">Plasmid</keyword>
<evidence type="ECO:0000313" key="2">
    <source>
        <dbReference type="Proteomes" id="UP000663508"/>
    </source>
</evidence>
<dbReference type="EMBL" id="AP024147">
    <property type="protein sequence ID" value="BCM87751.1"/>
    <property type="molecule type" value="Genomic_DNA"/>
</dbReference>
<dbReference type="AlphaFoldDB" id="A0A8H9CAF5"/>
<gene>
    <name evidence="1" type="ORF">mvi_62120</name>
</gene>
<dbReference type="RefSeq" id="WP_207183942.1">
    <property type="nucleotide sequence ID" value="NZ_AP024147.1"/>
</dbReference>